<dbReference type="Proteomes" id="UP001221898">
    <property type="component" value="Unassembled WGS sequence"/>
</dbReference>
<keyword evidence="3" id="KW-1185">Reference proteome</keyword>
<evidence type="ECO:0000313" key="3">
    <source>
        <dbReference type="Proteomes" id="UP001221898"/>
    </source>
</evidence>
<evidence type="ECO:0000313" key="2">
    <source>
        <dbReference type="EMBL" id="KAJ8410199.1"/>
    </source>
</evidence>
<proteinExistence type="predicted"/>
<evidence type="ECO:0000256" key="1">
    <source>
        <dbReference type="SAM" id="MobiDB-lite"/>
    </source>
</evidence>
<name>A0AAD7SWR3_9TELE</name>
<dbReference type="AlphaFoldDB" id="A0AAD7SWR3"/>
<protein>
    <submittedName>
        <fullName evidence="2">Uncharacterized protein</fullName>
    </submittedName>
</protein>
<feature type="region of interest" description="Disordered" evidence="1">
    <location>
        <begin position="42"/>
        <end position="78"/>
    </location>
</feature>
<sequence length="122" mass="13368">MSGIWLEKAIGFLMKRMKLARLCPTAGPGKLWNMPASLLSRLMGHPPPQSGLQVEGSGERPSPRSLRKQRAASSPAKRCSLSLILQIAQRPASHDPPYPRLFNEQDAHVVSRPLPDPTAAVR</sequence>
<feature type="region of interest" description="Disordered" evidence="1">
    <location>
        <begin position="91"/>
        <end position="122"/>
    </location>
</feature>
<dbReference type="EMBL" id="JAINUG010000027">
    <property type="protein sequence ID" value="KAJ8410199.1"/>
    <property type="molecule type" value="Genomic_DNA"/>
</dbReference>
<reference evidence="2" key="1">
    <citation type="journal article" date="2023" name="Science">
        <title>Genome structures resolve the early diversification of teleost fishes.</title>
        <authorList>
            <person name="Parey E."/>
            <person name="Louis A."/>
            <person name="Montfort J."/>
            <person name="Bouchez O."/>
            <person name="Roques C."/>
            <person name="Iampietro C."/>
            <person name="Lluch J."/>
            <person name="Castinel A."/>
            <person name="Donnadieu C."/>
            <person name="Desvignes T."/>
            <person name="Floi Bucao C."/>
            <person name="Jouanno E."/>
            <person name="Wen M."/>
            <person name="Mejri S."/>
            <person name="Dirks R."/>
            <person name="Jansen H."/>
            <person name="Henkel C."/>
            <person name="Chen W.J."/>
            <person name="Zahm M."/>
            <person name="Cabau C."/>
            <person name="Klopp C."/>
            <person name="Thompson A.W."/>
            <person name="Robinson-Rechavi M."/>
            <person name="Braasch I."/>
            <person name="Lecointre G."/>
            <person name="Bobe J."/>
            <person name="Postlethwait J.H."/>
            <person name="Berthelot C."/>
            <person name="Roest Crollius H."/>
            <person name="Guiguen Y."/>
        </authorList>
    </citation>
    <scope>NUCLEOTIDE SEQUENCE</scope>
    <source>
        <strain evidence="2">NC1722</strain>
    </source>
</reference>
<accession>A0AAD7SWR3</accession>
<gene>
    <name evidence="2" type="ORF">AAFF_G00201800</name>
</gene>
<organism evidence="2 3">
    <name type="scientific">Aldrovandia affinis</name>
    <dbReference type="NCBI Taxonomy" id="143900"/>
    <lineage>
        <taxon>Eukaryota</taxon>
        <taxon>Metazoa</taxon>
        <taxon>Chordata</taxon>
        <taxon>Craniata</taxon>
        <taxon>Vertebrata</taxon>
        <taxon>Euteleostomi</taxon>
        <taxon>Actinopterygii</taxon>
        <taxon>Neopterygii</taxon>
        <taxon>Teleostei</taxon>
        <taxon>Notacanthiformes</taxon>
        <taxon>Halosauridae</taxon>
        <taxon>Aldrovandia</taxon>
    </lineage>
</organism>
<comment type="caution">
    <text evidence="2">The sequence shown here is derived from an EMBL/GenBank/DDBJ whole genome shotgun (WGS) entry which is preliminary data.</text>
</comment>